<dbReference type="EMBL" id="CP066167">
    <property type="protein sequence ID" value="QQD17267.1"/>
    <property type="molecule type" value="Genomic_DNA"/>
</dbReference>
<evidence type="ECO:0000259" key="1">
    <source>
        <dbReference type="Pfam" id="PF01168"/>
    </source>
</evidence>
<gene>
    <name evidence="2" type="ORF">I6N98_12940</name>
</gene>
<proteinExistence type="predicted"/>
<dbReference type="KEGG" id="snan:I6N98_12940"/>
<dbReference type="PANTHER" id="PTHR28004:SF2">
    <property type="entry name" value="D-SERINE DEHYDRATASE"/>
    <property type="match status" value="1"/>
</dbReference>
<dbReference type="GO" id="GO:0036088">
    <property type="term" value="P:D-serine catabolic process"/>
    <property type="evidence" value="ECO:0007669"/>
    <property type="project" value="TreeGrafter"/>
</dbReference>
<dbReference type="InterPro" id="IPR051466">
    <property type="entry name" value="D-amino_acid_metab_enzyme"/>
</dbReference>
<name>A0A7T4QZ19_9GAMM</name>
<dbReference type="Proteomes" id="UP000596063">
    <property type="component" value="Chromosome"/>
</dbReference>
<dbReference type="Pfam" id="PF01168">
    <property type="entry name" value="Ala_racemase_N"/>
    <property type="match status" value="1"/>
</dbReference>
<evidence type="ECO:0000313" key="2">
    <source>
        <dbReference type="EMBL" id="QQD17267.1"/>
    </source>
</evidence>
<feature type="domain" description="Alanine racemase N-terminal" evidence="1">
    <location>
        <begin position="54"/>
        <end position="289"/>
    </location>
</feature>
<dbReference type="AlphaFoldDB" id="A0A7T4QZ19"/>
<dbReference type="CDD" id="cd06814">
    <property type="entry name" value="PLPDE_III_DSD_D-TA_like_3"/>
    <property type="match status" value="1"/>
</dbReference>
<keyword evidence="3" id="KW-1185">Reference proteome</keyword>
<dbReference type="PANTHER" id="PTHR28004">
    <property type="entry name" value="ZGC:162816-RELATED"/>
    <property type="match status" value="1"/>
</dbReference>
<sequence length="425" mass="47285">MKRRNLLLGGLGLGIGGTWLARPSIEGDGKHSAYFQQLNSLLHRENLARPTMIVDLDRLDHNIAEVRRHIPNDKTYRVVAKSLPAQGLIDYAMAKADTSRLMVFHQPFLNHFVESKPDSDLLVGKPMPIGAAARFYQHYQANAFDVGQQLQWLIDTPQRLKQYAQLAEAQQLPMRINIEVDIGLHRGGVKDPAVLAGMLKQIDAHPYLTFSGLMGYDPHVSKAPAILGMQEREGAMAQHRYHEFMEVWRRHNGGDGRSNALTLNAAGSPTFHRWYDNDTANDLSAGSALLKPLDFDIPTLANHQPALFIGTPILKVSDGIEMPIAPLIGQAQTGWNPNRRKTLFVYGGYWKAEPVSPPGLLTNPTYGRSTNQEMLNSNAQLQLGVDDYVFYRPTQSEFVMLQFGDIIAVRGGQIEAVWPVLPQGA</sequence>
<dbReference type="RefSeq" id="WP_198568769.1">
    <property type="nucleotide sequence ID" value="NZ_CP066167.1"/>
</dbReference>
<reference evidence="2 3" key="1">
    <citation type="submission" date="2020-12" db="EMBL/GenBank/DDBJ databases">
        <authorList>
            <person name="Shan Y."/>
        </authorList>
    </citation>
    <scope>NUCLEOTIDE SEQUENCE [LARGE SCALE GENOMIC DNA]</scope>
    <source>
        <strain evidence="3">csc3.9</strain>
    </source>
</reference>
<evidence type="ECO:0000313" key="3">
    <source>
        <dbReference type="Proteomes" id="UP000596063"/>
    </source>
</evidence>
<organism evidence="2 3">
    <name type="scientific">Spongiibacter nanhainus</name>
    <dbReference type="NCBI Taxonomy" id="2794344"/>
    <lineage>
        <taxon>Bacteria</taxon>
        <taxon>Pseudomonadati</taxon>
        <taxon>Pseudomonadota</taxon>
        <taxon>Gammaproteobacteria</taxon>
        <taxon>Cellvibrionales</taxon>
        <taxon>Spongiibacteraceae</taxon>
        <taxon>Spongiibacter</taxon>
    </lineage>
</organism>
<dbReference type="GO" id="GO:0008721">
    <property type="term" value="F:D-serine ammonia-lyase activity"/>
    <property type="evidence" value="ECO:0007669"/>
    <property type="project" value="TreeGrafter"/>
</dbReference>
<protein>
    <submittedName>
        <fullName evidence="2">DSD1 family PLP-dependent enzyme</fullName>
    </submittedName>
</protein>
<dbReference type="SUPFAM" id="SSF51419">
    <property type="entry name" value="PLP-binding barrel"/>
    <property type="match status" value="1"/>
</dbReference>
<dbReference type="Gene3D" id="3.20.20.10">
    <property type="entry name" value="Alanine racemase"/>
    <property type="match status" value="1"/>
</dbReference>
<dbReference type="InterPro" id="IPR029066">
    <property type="entry name" value="PLP-binding_barrel"/>
</dbReference>
<dbReference type="InterPro" id="IPR001608">
    <property type="entry name" value="Ala_racemase_N"/>
</dbReference>
<accession>A0A7T4QZ19</accession>